<gene>
    <name evidence="1" type="ORF">TNCV_2492921</name>
</gene>
<name>A0A8X6RXA5_TRICX</name>
<organism evidence="1 2">
    <name type="scientific">Trichonephila clavipes</name>
    <name type="common">Golden silk orbweaver</name>
    <name type="synonym">Nephila clavipes</name>
    <dbReference type="NCBI Taxonomy" id="2585209"/>
    <lineage>
        <taxon>Eukaryota</taxon>
        <taxon>Metazoa</taxon>
        <taxon>Ecdysozoa</taxon>
        <taxon>Arthropoda</taxon>
        <taxon>Chelicerata</taxon>
        <taxon>Arachnida</taxon>
        <taxon>Araneae</taxon>
        <taxon>Araneomorphae</taxon>
        <taxon>Entelegynae</taxon>
        <taxon>Araneoidea</taxon>
        <taxon>Nephilidae</taxon>
        <taxon>Trichonephila</taxon>
    </lineage>
</organism>
<evidence type="ECO:0000313" key="2">
    <source>
        <dbReference type="Proteomes" id="UP000887159"/>
    </source>
</evidence>
<protein>
    <submittedName>
        <fullName evidence="1">Uncharacterized protein</fullName>
    </submittedName>
</protein>
<keyword evidence="2" id="KW-1185">Reference proteome</keyword>
<sequence>MHNIVLVNLRVDPFNHLGRPLSRPQSSLIDETSGSANSPSSFSPNSFGAWRLVRLKSTTTPYLVNHLEGYKSPCRFDTEGISFSRQADIPFHSNSSRSACAWVTQQRILFTGVFFLLIAETKIGWVSEKEKSWQYQIHPQNRLTSVFPQA</sequence>
<reference evidence="1" key="1">
    <citation type="submission" date="2020-08" db="EMBL/GenBank/DDBJ databases">
        <title>Multicomponent nature underlies the extraordinary mechanical properties of spider dragline silk.</title>
        <authorList>
            <person name="Kono N."/>
            <person name="Nakamura H."/>
            <person name="Mori M."/>
            <person name="Yoshida Y."/>
            <person name="Ohtoshi R."/>
            <person name="Malay A.D."/>
            <person name="Moran D.A.P."/>
            <person name="Tomita M."/>
            <person name="Numata K."/>
            <person name="Arakawa K."/>
        </authorList>
    </citation>
    <scope>NUCLEOTIDE SEQUENCE</scope>
</reference>
<comment type="caution">
    <text evidence="1">The sequence shown here is derived from an EMBL/GenBank/DDBJ whole genome shotgun (WGS) entry which is preliminary data.</text>
</comment>
<proteinExistence type="predicted"/>
<dbReference type="Proteomes" id="UP000887159">
    <property type="component" value="Unassembled WGS sequence"/>
</dbReference>
<evidence type="ECO:0000313" key="1">
    <source>
        <dbReference type="EMBL" id="GFX99111.1"/>
    </source>
</evidence>
<accession>A0A8X6RXA5</accession>
<dbReference type="EMBL" id="BMAU01021206">
    <property type="protein sequence ID" value="GFX99111.1"/>
    <property type="molecule type" value="Genomic_DNA"/>
</dbReference>
<dbReference type="AlphaFoldDB" id="A0A8X6RXA5"/>